<sequence>MSFQYYATGEHTAVKMWAKFKKPIEHVCEPNAGKGHLLRYALDGFSGVSDDEVPWLSEKNMPDIESLSLKTQFKKHYRQILDRNIPISVIEIDVSHHPNLKEIGSNLKIVGYDFLQTESLATVTHVIMNPPFSEGVTHVLHAWDIVYEAEIVAIINAETIRNPYSADRKRLVELIQKYGTVEFLKDEFIHDVERKTKVEVALIYLEKIPDNGFDVAAILSELSPRKKVEDLEPEINHALALPGNLVENTFERYHIAVNAAVKSIQANMVSECAENSLGVTLEVMQSKGVNNNFRLNSDKRSFQKAMNVQLRKKMDELTRKAWSQIIRSSLLTDKLSNQARRKMESEAESIFQLEFSIGNVHGFLAGLYASLGDIYADMICGMFDSIIGRDSDNVAFFKTWKSNEKHRFGMRIRRSRFIFPLRMSFSGLNYEAEQFLADIDKVFGYLHGISGKYNGLVAGFQNNLHANGERAKTEYFDYRYYPGVGSIHIFPKSHQVIEKLNLFVGKRRQWLPDQMEAANDDFLKQYEEAEDLSKKYLTVFRRTTTSTYRPAQLFSALRHNTCESDQEICQQMADCIDTVHTELNLQCGPSLTYSDKEKETTEPPLRLAESNQLIFEAL</sequence>
<gene>
    <name evidence="2" type="ORF">HV832_16290</name>
</gene>
<evidence type="ECO:0000259" key="1">
    <source>
        <dbReference type="Pfam" id="PF13708"/>
    </source>
</evidence>
<dbReference type="Proteomes" id="UP000588051">
    <property type="component" value="Unassembled WGS sequence"/>
</dbReference>
<name>A0A850QJZ4_9BURK</name>
<keyword evidence="3" id="KW-1185">Reference proteome</keyword>
<reference evidence="2 3" key="1">
    <citation type="submission" date="2020-06" db="EMBL/GenBank/DDBJ databases">
        <authorList>
            <person name="Qiu C."/>
            <person name="Liu Z."/>
        </authorList>
    </citation>
    <scope>NUCLEOTIDE SEQUENCE [LARGE SCALE GENOMIC DNA]</scope>
    <source>
        <strain evidence="2 3">EM 1</strain>
    </source>
</reference>
<protein>
    <submittedName>
        <fullName evidence="2">DUF4942 domain-containing protein</fullName>
    </submittedName>
</protein>
<dbReference type="Pfam" id="PF13708">
    <property type="entry name" value="DUF4942"/>
    <property type="match status" value="1"/>
</dbReference>
<accession>A0A850QJZ4</accession>
<evidence type="ECO:0000313" key="2">
    <source>
        <dbReference type="EMBL" id="NVO79379.1"/>
    </source>
</evidence>
<comment type="caution">
    <text evidence="2">The sequence shown here is derived from an EMBL/GenBank/DDBJ whole genome shotgun (WGS) entry which is preliminary data.</text>
</comment>
<dbReference type="EMBL" id="JABXYJ010000014">
    <property type="protein sequence ID" value="NVO79379.1"/>
    <property type="molecule type" value="Genomic_DNA"/>
</dbReference>
<dbReference type="RefSeq" id="WP_176805003.1">
    <property type="nucleotide sequence ID" value="NZ_JABXYJ010000014.1"/>
</dbReference>
<organism evidence="2 3">
    <name type="scientific">Undibacterium oligocarboniphilum</name>
    <dbReference type="NCBI Taxonomy" id="666702"/>
    <lineage>
        <taxon>Bacteria</taxon>
        <taxon>Pseudomonadati</taxon>
        <taxon>Pseudomonadota</taxon>
        <taxon>Betaproteobacteria</taxon>
        <taxon>Burkholderiales</taxon>
        <taxon>Oxalobacteraceae</taxon>
        <taxon>Undibacterium</taxon>
    </lineage>
</organism>
<proteinExistence type="predicted"/>
<dbReference type="AlphaFoldDB" id="A0A850QJZ4"/>
<feature type="domain" description="DUF4942" evidence="1">
    <location>
        <begin position="315"/>
        <end position="509"/>
    </location>
</feature>
<dbReference type="InterPro" id="IPR031339">
    <property type="entry name" value="DUF4942"/>
</dbReference>
<evidence type="ECO:0000313" key="3">
    <source>
        <dbReference type="Proteomes" id="UP000588051"/>
    </source>
</evidence>